<sequence length="168" mass="19224">MMLNSVFLGISSSDIFIDDLDTPFSHETVALQKRRKALRQRLLLRSQQLLADSSSQNSPLVERLEIDIKSQGLAFGKIHSSLVGGRENCFFIKMPTGTTRIFASASHDERKCWLTRSKFARRPMEWEVVEEIIPPSESNGDFLPLWIISFYFTVICARLQLSTSECFF</sequence>
<reference evidence="1 2" key="1">
    <citation type="submission" date="2018-11" db="EMBL/GenBank/DDBJ databases">
        <authorList>
            <consortium name="Pathogen Informatics"/>
        </authorList>
    </citation>
    <scope>NUCLEOTIDE SEQUENCE [LARGE SCALE GENOMIC DNA]</scope>
</reference>
<organism evidence="1 2">
    <name type="scientific">Rodentolepis nana</name>
    <name type="common">Dwarf tapeworm</name>
    <name type="synonym">Hymenolepis nana</name>
    <dbReference type="NCBI Taxonomy" id="102285"/>
    <lineage>
        <taxon>Eukaryota</taxon>
        <taxon>Metazoa</taxon>
        <taxon>Spiralia</taxon>
        <taxon>Lophotrochozoa</taxon>
        <taxon>Platyhelminthes</taxon>
        <taxon>Cestoda</taxon>
        <taxon>Eucestoda</taxon>
        <taxon>Cyclophyllidea</taxon>
        <taxon>Hymenolepididae</taxon>
        <taxon>Rodentolepis</taxon>
    </lineage>
</organism>
<proteinExistence type="predicted"/>
<dbReference type="AlphaFoldDB" id="A0A3P7SN75"/>
<name>A0A3P7SN75_RODNA</name>
<gene>
    <name evidence="1" type="ORF">HNAJ_LOCUS10587</name>
</gene>
<evidence type="ECO:0000313" key="1">
    <source>
        <dbReference type="EMBL" id="VDO08309.1"/>
    </source>
</evidence>
<evidence type="ECO:0008006" key="3">
    <source>
        <dbReference type="Google" id="ProtNLM"/>
    </source>
</evidence>
<protein>
    <recommendedName>
        <fullName evidence="3">PH domain-containing protein</fullName>
    </recommendedName>
</protein>
<evidence type="ECO:0000313" key="2">
    <source>
        <dbReference type="Proteomes" id="UP000278807"/>
    </source>
</evidence>
<accession>A0A3P7SN75</accession>
<dbReference type="EMBL" id="UZAE01013116">
    <property type="protein sequence ID" value="VDO08309.1"/>
    <property type="molecule type" value="Genomic_DNA"/>
</dbReference>
<keyword evidence="2" id="KW-1185">Reference proteome</keyword>
<dbReference type="Proteomes" id="UP000278807">
    <property type="component" value="Unassembled WGS sequence"/>
</dbReference>